<dbReference type="EMBL" id="LT553105">
    <property type="protein sequence ID" value="SAM00049.1"/>
    <property type="molecule type" value="Genomic_DNA"/>
</dbReference>
<dbReference type="Proteomes" id="UP000078561">
    <property type="component" value="Unassembled WGS sequence"/>
</dbReference>
<reference evidence="2" key="1">
    <citation type="submission" date="2016-04" db="EMBL/GenBank/DDBJ databases">
        <authorList>
            <person name="Evans L.H."/>
            <person name="Alamgir A."/>
            <person name="Owens N."/>
            <person name="Weber N.D."/>
            <person name="Virtaneva K."/>
            <person name="Barbian K."/>
            <person name="Babar A."/>
            <person name="Rosenke K."/>
        </authorList>
    </citation>
    <scope>NUCLEOTIDE SEQUENCE [LARGE SCALE GENOMIC DNA]</scope>
    <source>
        <strain evidence="2">CBS 101.48</strain>
    </source>
</reference>
<dbReference type="OrthoDB" id="2290326at2759"/>
<organism evidence="2">
    <name type="scientific">Absidia glauca</name>
    <name type="common">Pin mould</name>
    <dbReference type="NCBI Taxonomy" id="4829"/>
    <lineage>
        <taxon>Eukaryota</taxon>
        <taxon>Fungi</taxon>
        <taxon>Fungi incertae sedis</taxon>
        <taxon>Mucoromycota</taxon>
        <taxon>Mucoromycotina</taxon>
        <taxon>Mucoromycetes</taxon>
        <taxon>Mucorales</taxon>
        <taxon>Cunninghamellaceae</taxon>
        <taxon>Absidia</taxon>
    </lineage>
</organism>
<proteinExistence type="predicted"/>
<evidence type="ECO:0000313" key="2">
    <source>
        <dbReference type="EMBL" id="SAM00049.1"/>
    </source>
</evidence>
<evidence type="ECO:0000256" key="1">
    <source>
        <dbReference type="SAM" id="MobiDB-lite"/>
    </source>
</evidence>
<dbReference type="InParanoid" id="A0A168N8S4"/>
<sequence length="230" mass="26418">MKQYLKQKEVSLEKRERVGNKAADAVQKLENQDLKRKVLEWKKKALEQEALYHTAVQQHQTHQQHLIAQHESEMEALTAAHVEKVNHLSSMLLSFQQQPERESMSHQVHELTEGKHRETATRVIHHRQKATDLIVNMNELMLAIETKIQGYMDDNDDMETSEEEECYDSRTMGTITPPPDTCPPPRLKSKPTMEHLSKVIPSFLKSTGKSEQWKMTGRPSMKSASTVVAA</sequence>
<protein>
    <submittedName>
        <fullName evidence="2">Uncharacterized protein</fullName>
    </submittedName>
</protein>
<accession>A0A168N8S4</accession>
<name>A0A168N8S4_ABSGL</name>
<feature type="region of interest" description="Disordered" evidence="1">
    <location>
        <begin position="168"/>
        <end position="191"/>
    </location>
</feature>
<evidence type="ECO:0000313" key="3">
    <source>
        <dbReference type="Proteomes" id="UP000078561"/>
    </source>
</evidence>
<feature type="compositionally biased region" description="Pro residues" evidence="1">
    <location>
        <begin position="176"/>
        <end position="186"/>
    </location>
</feature>
<feature type="region of interest" description="Disordered" evidence="1">
    <location>
        <begin position="207"/>
        <end position="230"/>
    </location>
</feature>
<gene>
    <name evidence="2" type="primary">ABSGL_05715.1 scaffold 7421</name>
</gene>
<dbReference type="AlphaFoldDB" id="A0A168N8S4"/>
<keyword evidence="3" id="KW-1185">Reference proteome</keyword>